<evidence type="ECO:0000313" key="2">
    <source>
        <dbReference type="Proteomes" id="UP000821865"/>
    </source>
</evidence>
<reference evidence="1" key="1">
    <citation type="submission" date="2020-05" db="EMBL/GenBank/DDBJ databases">
        <title>Large-scale comparative analyses of tick genomes elucidate their genetic diversity and vector capacities.</title>
        <authorList>
            <person name="Jia N."/>
            <person name="Wang J."/>
            <person name="Shi W."/>
            <person name="Du L."/>
            <person name="Sun Y."/>
            <person name="Zhan W."/>
            <person name="Jiang J."/>
            <person name="Wang Q."/>
            <person name="Zhang B."/>
            <person name="Ji P."/>
            <person name="Sakyi L.B."/>
            <person name="Cui X."/>
            <person name="Yuan T."/>
            <person name="Jiang B."/>
            <person name="Yang W."/>
            <person name="Lam T.T.-Y."/>
            <person name="Chang Q."/>
            <person name="Ding S."/>
            <person name="Wang X."/>
            <person name="Zhu J."/>
            <person name="Ruan X."/>
            <person name="Zhao L."/>
            <person name="Wei J."/>
            <person name="Que T."/>
            <person name="Du C."/>
            <person name="Cheng J."/>
            <person name="Dai P."/>
            <person name="Han X."/>
            <person name="Huang E."/>
            <person name="Gao Y."/>
            <person name="Liu J."/>
            <person name="Shao H."/>
            <person name="Ye R."/>
            <person name="Li L."/>
            <person name="Wei W."/>
            <person name="Wang X."/>
            <person name="Wang C."/>
            <person name="Yang T."/>
            <person name="Huo Q."/>
            <person name="Li W."/>
            <person name="Guo W."/>
            <person name="Chen H."/>
            <person name="Zhou L."/>
            <person name="Ni X."/>
            <person name="Tian J."/>
            <person name="Zhou Y."/>
            <person name="Sheng Y."/>
            <person name="Liu T."/>
            <person name="Pan Y."/>
            <person name="Xia L."/>
            <person name="Li J."/>
            <person name="Zhao F."/>
            <person name="Cao W."/>
        </authorList>
    </citation>
    <scope>NUCLEOTIDE SEQUENCE</scope>
    <source>
        <strain evidence="1">Dsil-2018</strain>
    </source>
</reference>
<accession>A0ACB8CP31</accession>
<comment type="caution">
    <text evidence="1">The sequence shown here is derived from an EMBL/GenBank/DDBJ whole genome shotgun (WGS) entry which is preliminary data.</text>
</comment>
<protein>
    <submittedName>
        <fullName evidence="1">Uncharacterized protein</fullName>
    </submittedName>
</protein>
<name>A0ACB8CP31_DERSI</name>
<sequence>MEAFGLAKPYFRRHLEAYAVPTVFDQTKLSQPPAPRCKAAKRRAEHDLQEALGVAEPEDDHVESSNQCDLSCQAATTTQHSDVQEAEPQMRDVYVQTIPHVQKSKAVQTCNNNPSVGVQASPLSVCDSSVQTEDRLVYSEEVPSELRPFCSTPRHDVDAPGLNLYRTDYLSDEMSSCDDSDSDIIDYTNDSSYVCDELNDDDSDPDPTKVIRLLSIMGVQSLQKTQYFQYQRCYLLPAVEQSTEVSSSNKTEKEGLERALDHLIELGLRIDSLVTDRHCEIKAFTRTQHPMIFHLFDLWHIAKGFKKKMIALGWLKQHGTVIGWRKTIVRHLYWCAVNSHGNEKLFLARWLSILRHIVNVHDHPHPLHPSCFHGEMPERDWLVEGSESFQRLKAILAEPHLLRDLPRASHKAQMFGLEDFHSLLIHFAAKSTKFTYEGMLAR</sequence>
<proteinExistence type="predicted"/>
<evidence type="ECO:0000313" key="1">
    <source>
        <dbReference type="EMBL" id="KAH7948787.1"/>
    </source>
</evidence>
<dbReference type="Proteomes" id="UP000821865">
    <property type="component" value="Chromosome 5"/>
</dbReference>
<keyword evidence="2" id="KW-1185">Reference proteome</keyword>
<organism evidence="1 2">
    <name type="scientific">Dermacentor silvarum</name>
    <name type="common">Tick</name>
    <dbReference type="NCBI Taxonomy" id="543639"/>
    <lineage>
        <taxon>Eukaryota</taxon>
        <taxon>Metazoa</taxon>
        <taxon>Ecdysozoa</taxon>
        <taxon>Arthropoda</taxon>
        <taxon>Chelicerata</taxon>
        <taxon>Arachnida</taxon>
        <taxon>Acari</taxon>
        <taxon>Parasitiformes</taxon>
        <taxon>Ixodida</taxon>
        <taxon>Ixodoidea</taxon>
        <taxon>Ixodidae</taxon>
        <taxon>Rhipicephalinae</taxon>
        <taxon>Dermacentor</taxon>
    </lineage>
</organism>
<dbReference type="EMBL" id="CM023474">
    <property type="protein sequence ID" value="KAH7948787.1"/>
    <property type="molecule type" value="Genomic_DNA"/>
</dbReference>
<gene>
    <name evidence="1" type="ORF">HPB49_002217</name>
</gene>